<dbReference type="Pfam" id="PF13460">
    <property type="entry name" value="NAD_binding_10"/>
    <property type="match status" value="1"/>
</dbReference>
<dbReference type="PANTHER" id="PTHR15020">
    <property type="entry name" value="FLAVIN REDUCTASE-RELATED"/>
    <property type="match status" value="1"/>
</dbReference>
<organism evidence="2">
    <name type="scientific">Colwellia sp. C1</name>
    <dbReference type="NCBI Taxonomy" id="1737566"/>
    <lineage>
        <taxon>Bacteria</taxon>
        <taxon>Pseudomonadati</taxon>
        <taxon>Pseudomonadota</taxon>
        <taxon>Gammaproteobacteria</taxon>
        <taxon>Alteromonadales</taxon>
        <taxon>Colwelliaceae</taxon>
        <taxon>Colwellia</taxon>
    </lineage>
</organism>
<dbReference type="Gene3D" id="3.40.50.720">
    <property type="entry name" value="NAD(P)-binding Rossmann-like Domain"/>
    <property type="match status" value="1"/>
</dbReference>
<dbReference type="PANTHER" id="PTHR15020:SF11">
    <property type="entry name" value="OS06G0360300 PROTEIN"/>
    <property type="match status" value="1"/>
</dbReference>
<protein>
    <recommendedName>
        <fullName evidence="1">NAD(P)-binding domain-containing protein</fullName>
    </recommendedName>
</protein>
<dbReference type="InterPro" id="IPR036291">
    <property type="entry name" value="NAD(P)-bd_dom_sf"/>
</dbReference>
<dbReference type="InterPro" id="IPR016040">
    <property type="entry name" value="NAD(P)-bd_dom"/>
</dbReference>
<dbReference type="SUPFAM" id="SSF51735">
    <property type="entry name" value="NAD(P)-binding Rossmann-fold domains"/>
    <property type="match status" value="1"/>
</dbReference>
<dbReference type="EMBL" id="KU926706">
    <property type="protein sequence ID" value="ANC57910.1"/>
    <property type="molecule type" value="Genomic_DNA"/>
</dbReference>
<dbReference type="AlphaFoldDB" id="A0A161IKT8"/>
<proteinExistence type="predicted"/>
<name>A0A161IKT8_9GAMM</name>
<feature type="domain" description="NAD(P)-binding" evidence="1">
    <location>
        <begin position="7"/>
        <end position="227"/>
    </location>
</feature>
<sequence length="246" mass="27274">MTILILGASGQTGRLVVGQLLAQKVSVHVVVRSADNFYALLPDHMPHINQLIITEASISNLSAHQLNELVRGCSSVISCLGHNMSFKGIYGQPRRLVTDSVKRICQSIKHTADNNVPVKFILMNTTGNQNIKAGEKISLAQKITIWLIRQLIPPHADNEAAAEYLQAHICESNENIEWSVVRPDSLIDEIDCSEYDIYSAPIRSAIFDAGITSRINVAHFMTSLATDSALWAQWKTKMPVIYNRVN</sequence>
<evidence type="ECO:0000313" key="2">
    <source>
        <dbReference type="EMBL" id="ANC57910.1"/>
    </source>
</evidence>
<reference evidence="2" key="1">
    <citation type="submission" date="2016-03" db="EMBL/GenBank/DDBJ databases">
        <title>Partial sequence of psychrophilic Colwellia sp.</title>
        <authorList>
            <person name="Pankowski J.A."/>
            <person name="Leong J.S."/>
            <person name="Nano F.E."/>
        </authorList>
    </citation>
    <scope>NUCLEOTIDE SEQUENCE</scope>
    <source>
        <strain evidence="2">C1</strain>
    </source>
</reference>
<evidence type="ECO:0000259" key="1">
    <source>
        <dbReference type="Pfam" id="PF13460"/>
    </source>
</evidence>
<accession>A0A161IKT8</accession>